<gene>
    <name evidence="1" type="ORF">CDAR_376161</name>
</gene>
<protein>
    <submittedName>
        <fullName evidence="1">Uncharacterized protein</fullName>
    </submittedName>
</protein>
<reference evidence="1 2" key="1">
    <citation type="submission" date="2021-06" db="EMBL/GenBank/DDBJ databases">
        <title>Caerostris darwini draft genome.</title>
        <authorList>
            <person name="Kono N."/>
            <person name="Arakawa K."/>
        </authorList>
    </citation>
    <scope>NUCLEOTIDE SEQUENCE [LARGE SCALE GENOMIC DNA]</scope>
</reference>
<comment type="caution">
    <text evidence="1">The sequence shown here is derived from an EMBL/GenBank/DDBJ whole genome shotgun (WGS) entry which is preliminary data.</text>
</comment>
<evidence type="ECO:0000313" key="2">
    <source>
        <dbReference type="Proteomes" id="UP001054837"/>
    </source>
</evidence>
<keyword evidence="2" id="KW-1185">Reference proteome</keyword>
<organism evidence="1 2">
    <name type="scientific">Caerostris darwini</name>
    <dbReference type="NCBI Taxonomy" id="1538125"/>
    <lineage>
        <taxon>Eukaryota</taxon>
        <taxon>Metazoa</taxon>
        <taxon>Ecdysozoa</taxon>
        <taxon>Arthropoda</taxon>
        <taxon>Chelicerata</taxon>
        <taxon>Arachnida</taxon>
        <taxon>Araneae</taxon>
        <taxon>Araneomorphae</taxon>
        <taxon>Entelegynae</taxon>
        <taxon>Araneoidea</taxon>
        <taxon>Araneidae</taxon>
        <taxon>Caerostris</taxon>
    </lineage>
</organism>
<dbReference type="Proteomes" id="UP001054837">
    <property type="component" value="Unassembled WGS sequence"/>
</dbReference>
<dbReference type="EMBL" id="BPLQ01012823">
    <property type="protein sequence ID" value="GIY68058.1"/>
    <property type="molecule type" value="Genomic_DNA"/>
</dbReference>
<name>A0AAV4VES9_9ARAC</name>
<evidence type="ECO:0000313" key="1">
    <source>
        <dbReference type="EMBL" id="GIY68058.1"/>
    </source>
</evidence>
<accession>A0AAV4VES9</accession>
<dbReference type="AlphaFoldDB" id="A0AAV4VES9"/>
<proteinExistence type="predicted"/>
<sequence length="123" mass="14501">MTIRNLISKGRRKLKLFSIVLGKFGIRPLFLEKFLVRHCSWERGLLVETLFWTRGLDYLEELLVEILVLEERKGKTKSYHPSGVCSRVSKDEYHKSLGYRVSCWFEEKYGDNPRVPLLIKKAI</sequence>